<reference evidence="3" key="1">
    <citation type="submission" date="2022-11" db="UniProtKB">
        <authorList>
            <consortium name="WormBaseParasite"/>
        </authorList>
    </citation>
    <scope>IDENTIFICATION</scope>
</reference>
<dbReference type="Proteomes" id="UP000887574">
    <property type="component" value="Unplaced"/>
</dbReference>
<evidence type="ECO:0000313" key="3">
    <source>
        <dbReference type="WBParaSite" id="jg22515"/>
    </source>
</evidence>
<dbReference type="WBParaSite" id="jg22515">
    <property type="protein sequence ID" value="jg22515"/>
    <property type="gene ID" value="jg22515"/>
</dbReference>
<evidence type="ECO:0000313" key="2">
    <source>
        <dbReference type="Proteomes" id="UP000887574"/>
    </source>
</evidence>
<evidence type="ECO:0000259" key="1">
    <source>
        <dbReference type="PROSITE" id="PS50011"/>
    </source>
</evidence>
<dbReference type="SMART" id="SM00219">
    <property type="entry name" value="TyrKc"/>
    <property type="match status" value="1"/>
</dbReference>
<dbReference type="InterPro" id="IPR001245">
    <property type="entry name" value="Ser-Thr/Tyr_kinase_cat_dom"/>
</dbReference>
<dbReference type="GO" id="GO:0005886">
    <property type="term" value="C:plasma membrane"/>
    <property type="evidence" value="ECO:0007669"/>
    <property type="project" value="TreeGrafter"/>
</dbReference>
<accession>A0A915DRZ0</accession>
<dbReference type="Pfam" id="PF07714">
    <property type="entry name" value="PK_Tyr_Ser-Thr"/>
    <property type="match status" value="1"/>
</dbReference>
<dbReference type="InterPro" id="IPR050122">
    <property type="entry name" value="RTK"/>
</dbReference>
<dbReference type="SUPFAM" id="SSF56112">
    <property type="entry name" value="Protein kinase-like (PK-like)"/>
    <property type="match status" value="1"/>
</dbReference>
<feature type="domain" description="Protein kinase" evidence="1">
    <location>
        <begin position="1"/>
        <end position="103"/>
    </location>
</feature>
<dbReference type="GO" id="GO:0005524">
    <property type="term" value="F:ATP binding"/>
    <property type="evidence" value="ECO:0007669"/>
    <property type="project" value="InterPro"/>
</dbReference>
<dbReference type="GO" id="GO:0043235">
    <property type="term" value="C:receptor complex"/>
    <property type="evidence" value="ECO:0007669"/>
    <property type="project" value="TreeGrafter"/>
</dbReference>
<keyword evidence="2" id="KW-1185">Reference proteome</keyword>
<dbReference type="InterPro" id="IPR011009">
    <property type="entry name" value="Kinase-like_dom_sf"/>
</dbReference>
<dbReference type="AlphaFoldDB" id="A0A915DRZ0"/>
<protein>
    <submittedName>
        <fullName evidence="3">Protein kinase domain-containing protein</fullName>
    </submittedName>
</protein>
<dbReference type="PANTHER" id="PTHR24416:SF611">
    <property type="entry name" value="TYROSINE-PROTEIN KINASE TRANSMEMBRANE RECEPTOR ROR"/>
    <property type="match status" value="1"/>
</dbReference>
<organism evidence="2 3">
    <name type="scientific">Ditylenchus dipsaci</name>
    <dbReference type="NCBI Taxonomy" id="166011"/>
    <lineage>
        <taxon>Eukaryota</taxon>
        <taxon>Metazoa</taxon>
        <taxon>Ecdysozoa</taxon>
        <taxon>Nematoda</taxon>
        <taxon>Chromadorea</taxon>
        <taxon>Rhabditida</taxon>
        <taxon>Tylenchina</taxon>
        <taxon>Tylenchomorpha</taxon>
        <taxon>Sphaerularioidea</taxon>
        <taxon>Anguinidae</taxon>
        <taxon>Anguininae</taxon>
        <taxon>Ditylenchus</taxon>
    </lineage>
</organism>
<sequence>MPVKWLSPETLKSGVFTKKSDVWSFGILIWEIFTRCKTDPFPNESNHEAKQKILSGKAPLSPPPETHKFAVVVMNLCFVQVPNDRPDFTAIFKLLIPGETPPIDANNEWDTYATK</sequence>
<dbReference type="InterPro" id="IPR000719">
    <property type="entry name" value="Prot_kinase_dom"/>
</dbReference>
<dbReference type="PANTHER" id="PTHR24416">
    <property type="entry name" value="TYROSINE-PROTEIN KINASE RECEPTOR"/>
    <property type="match status" value="1"/>
</dbReference>
<dbReference type="InterPro" id="IPR020635">
    <property type="entry name" value="Tyr_kinase_cat_dom"/>
</dbReference>
<dbReference type="PRINTS" id="PR00109">
    <property type="entry name" value="TYRKINASE"/>
</dbReference>
<proteinExistence type="predicted"/>
<dbReference type="GO" id="GO:0004714">
    <property type="term" value="F:transmembrane receptor protein tyrosine kinase activity"/>
    <property type="evidence" value="ECO:0007669"/>
    <property type="project" value="TreeGrafter"/>
</dbReference>
<dbReference type="Gene3D" id="1.10.510.10">
    <property type="entry name" value="Transferase(Phosphotransferase) domain 1"/>
    <property type="match status" value="1"/>
</dbReference>
<name>A0A915DRZ0_9BILA</name>
<dbReference type="GO" id="GO:0007169">
    <property type="term" value="P:cell surface receptor protein tyrosine kinase signaling pathway"/>
    <property type="evidence" value="ECO:0007669"/>
    <property type="project" value="TreeGrafter"/>
</dbReference>
<dbReference type="PROSITE" id="PS50011">
    <property type="entry name" value="PROTEIN_KINASE_DOM"/>
    <property type="match status" value="1"/>
</dbReference>